<evidence type="ECO:0000313" key="1">
    <source>
        <dbReference type="EMBL" id="KMP09737.1"/>
    </source>
</evidence>
<name>A0A0J7BHE8_COCIT</name>
<gene>
    <name evidence="1" type="ORF">CIRG_08970</name>
</gene>
<reference evidence="2" key="1">
    <citation type="journal article" date="2010" name="Genome Res.">
        <title>Population genomic sequencing of Coccidioides fungi reveals recent hybridization and transposon control.</title>
        <authorList>
            <person name="Neafsey D.E."/>
            <person name="Barker B.M."/>
            <person name="Sharpton T.J."/>
            <person name="Stajich J.E."/>
            <person name="Park D.J."/>
            <person name="Whiston E."/>
            <person name="Hung C.-Y."/>
            <person name="McMahan C."/>
            <person name="White J."/>
            <person name="Sykes S."/>
            <person name="Heiman D."/>
            <person name="Young S."/>
            <person name="Zeng Q."/>
            <person name="Abouelleil A."/>
            <person name="Aftuck L."/>
            <person name="Bessette D."/>
            <person name="Brown A."/>
            <person name="FitzGerald M."/>
            <person name="Lui A."/>
            <person name="Macdonald J.P."/>
            <person name="Priest M."/>
            <person name="Orbach M.J."/>
            <person name="Galgiani J.N."/>
            <person name="Kirkland T.N."/>
            <person name="Cole G.T."/>
            <person name="Birren B.W."/>
            <person name="Henn M.R."/>
            <person name="Taylor J.W."/>
            <person name="Rounsley S.D."/>
        </authorList>
    </citation>
    <scope>NUCLEOTIDE SEQUENCE [LARGE SCALE GENOMIC DNA]</scope>
    <source>
        <strain evidence="2">RMSCC 2394</strain>
    </source>
</reference>
<dbReference type="AlphaFoldDB" id="A0A0J7BHE8"/>
<organism evidence="1 2">
    <name type="scientific">Coccidioides immitis RMSCC 2394</name>
    <dbReference type="NCBI Taxonomy" id="404692"/>
    <lineage>
        <taxon>Eukaryota</taxon>
        <taxon>Fungi</taxon>
        <taxon>Dikarya</taxon>
        <taxon>Ascomycota</taxon>
        <taxon>Pezizomycotina</taxon>
        <taxon>Eurotiomycetes</taxon>
        <taxon>Eurotiomycetidae</taxon>
        <taxon>Onygenales</taxon>
        <taxon>Onygenaceae</taxon>
        <taxon>Coccidioides</taxon>
    </lineage>
</organism>
<protein>
    <submittedName>
        <fullName evidence="1">Uncharacterized protein</fullName>
    </submittedName>
</protein>
<accession>A0A0J7BHE8</accession>
<proteinExistence type="predicted"/>
<evidence type="ECO:0000313" key="2">
    <source>
        <dbReference type="Proteomes" id="UP000054565"/>
    </source>
</evidence>
<sequence length="55" mass="6242">MDDAAPVDLIWERGRGVSHSRYVKRLKRASIPTSTVRVPAFRRHPSAETPSQELI</sequence>
<dbReference type="EMBL" id="DS028100">
    <property type="protein sequence ID" value="KMP09737.1"/>
    <property type="molecule type" value="Genomic_DNA"/>
</dbReference>
<dbReference type="Proteomes" id="UP000054565">
    <property type="component" value="Unassembled WGS sequence"/>
</dbReference>